<organism evidence="13 14">
    <name type="scientific">Sporomusa silvacetica DSM 10669</name>
    <dbReference type="NCBI Taxonomy" id="1123289"/>
    <lineage>
        <taxon>Bacteria</taxon>
        <taxon>Bacillati</taxon>
        <taxon>Bacillota</taxon>
        <taxon>Negativicutes</taxon>
        <taxon>Selenomonadales</taxon>
        <taxon>Sporomusaceae</taxon>
        <taxon>Sporomusa</taxon>
    </lineage>
</organism>
<dbReference type="PANTHER" id="PTHR20858:SF17">
    <property type="entry name" value="HYDROXYMETHYLPYRIMIDINE_PHOSPHOMETHYLPYRIMIDINE KINASE THI20-RELATED"/>
    <property type="match status" value="1"/>
</dbReference>
<gene>
    <name evidence="13" type="primary">thiD</name>
    <name evidence="13" type="ORF">SPSIL_000620</name>
</gene>
<evidence type="ECO:0000256" key="6">
    <source>
        <dbReference type="ARBA" id="ARBA00012963"/>
    </source>
</evidence>
<dbReference type="PANTHER" id="PTHR20858">
    <property type="entry name" value="PHOSPHOMETHYLPYRIMIDINE KINASE"/>
    <property type="match status" value="1"/>
</dbReference>
<keyword evidence="8" id="KW-0784">Thiamine biosynthesis</keyword>
<dbReference type="EMBL" id="CP155573">
    <property type="protein sequence ID" value="XFO63975.1"/>
    <property type="molecule type" value="Genomic_DNA"/>
</dbReference>
<dbReference type="InterPro" id="IPR004399">
    <property type="entry name" value="HMP/HMP-P_kinase_dom"/>
</dbReference>
<evidence type="ECO:0000256" key="10">
    <source>
        <dbReference type="ARBA" id="ARBA00042102"/>
    </source>
</evidence>
<dbReference type="EC" id="2.7.4.7" evidence="6"/>
<evidence type="ECO:0000259" key="12">
    <source>
        <dbReference type="Pfam" id="PF08543"/>
    </source>
</evidence>
<evidence type="ECO:0000256" key="5">
    <source>
        <dbReference type="ARBA" id="ARBA00012135"/>
    </source>
</evidence>
<comment type="catalytic activity">
    <reaction evidence="1">
        <text>4-amino-5-hydroxymethyl-2-methylpyrimidine + ATP = 4-amino-2-methyl-5-(phosphooxymethyl)pyrimidine + ADP + H(+)</text>
        <dbReference type="Rhea" id="RHEA:23096"/>
        <dbReference type="ChEBI" id="CHEBI:15378"/>
        <dbReference type="ChEBI" id="CHEBI:16892"/>
        <dbReference type="ChEBI" id="CHEBI:30616"/>
        <dbReference type="ChEBI" id="CHEBI:58354"/>
        <dbReference type="ChEBI" id="CHEBI:456216"/>
        <dbReference type="EC" id="2.7.1.49"/>
    </reaction>
</comment>
<dbReference type="CDD" id="cd01169">
    <property type="entry name" value="HMPP_kinase"/>
    <property type="match status" value="1"/>
</dbReference>
<evidence type="ECO:0000256" key="8">
    <source>
        <dbReference type="ARBA" id="ARBA00022977"/>
    </source>
</evidence>
<dbReference type="NCBIfam" id="TIGR00097">
    <property type="entry name" value="HMP-P_kinase"/>
    <property type="match status" value="1"/>
</dbReference>
<protein>
    <recommendedName>
        <fullName evidence="7">Hydroxymethylpyrimidine/phosphomethylpyrimidine kinase</fullName>
        <ecNumber evidence="5">2.7.1.49</ecNumber>
        <ecNumber evidence="6">2.7.4.7</ecNumber>
    </recommendedName>
    <alternativeName>
        <fullName evidence="10">Hydroxymethylpyrimidine kinase</fullName>
    </alternativeName>
    <alternativeName>
        <fullName evidence="11">Hydroxymethylpyrimidine phosphate kinase</fullName>
    </alternativeName>
</protein>
<dbReference type="EC" id="2.7.1.49" evidence="5"/>
<feature type="domain" description="Pyridoxamine kinase/Phosphomethylpyrimidine kinase" evidence="12">
    <location>
        <begin position="12"/>
        <end position="255"/>
    </location>
</feature>
<dbReference type="SUPFAM" id="SSF53613">
    <property type="entry name" value="Ribokinase-like"/>
    <property type="match status" value="1"/>
</dbReference>
<dbReference type="Proteomes" id="UP000216752">
    <property type="component" value="Chromosome"/>
</dbReference>
<evidence type="ECO:0000313" key="14">
    <source>
        <dbReference type="Proteomes" id="UP000216752"/>
    </source>
</evidence>
<dbReference type="InterPro" id="IPR013749">
    <property type="entry name" value="PM/HMP-P_kinase-1"/>
</dbReference>
<evidence type="ECO:0000256" key="9">
    <source>
        <dbReference type="ARBA" id="ARBA00037917"/>
    </source>
</evidence>
<comment type="pathway">
    <text evidence="9">Cofactor biosynthesis; thiamine diphosphate biosynthesis; 4-amino-2-methyl-5-diphosphomethylpyrimidine from 5-amino-1-(5-phospho-D-ribosyl)imidazole: step 2/3.</text>
</comment>
<keyword evidence="13" id="KW-0808">Transferase</keyword>
<accession>A0ABZ3IEB0</accession>
<evidence type="ECO:0000256" key="3">
    <source>
        <dbReference type="ARBA" id="ARBA00004769"/>
    </source>
</evidence>
<keyword evidence="14" id="KW-1185">Reference proteome</keyword>
<dbReference type="GO" id="GO:0008902">
    <property type="term" value="F:hydroxymethylpyrimidine kinase activity"/>
    <property type="evidence" value="ECO:0007669"/>
    <property type="project" value="UniProtKB-EC"/>
</dbReference>
<comment type="catalytic activity">
    <reaction evidence="2">
        <text>4-amino-2-methyl-5-(phosphooxymethyl)pyrimidine + ATP = 4-amino-2-methyl-5-(diphosphooxymethyl)pyrimidine + ADP</text>
        <dbReference type="Rhea" id="RHEA:19893"/>
        <dbReference type="ChEBI" id="CHEBI:30616"/>
        <dbReference type="ChEBI" id="CHEBI:57841"/>
        <dbReference type="ChEBI" id="CHEBI:58354"/>
        <dbReference type="ChEBI" id="CHEBI:456216"/>
        <dbReference type="EC" id="2.7.4.7"/>
    </reaction>
</comment>
<comment type="pathway">
    <text evidence="3">Cofactor biosynthesis; thiamine diphosphate biosynthesis; 4-amino-2-methyl-5-diphosphomethylpyrimidine from 5-amino-1-(5-phospho-D-ribosyl)imidazole: step 3/3.</text>
</comment>
<sequence length="269" mass="28181">MMKNVLTIAGSDSSGGAGIQADLKTFAAHGVFGMSVITAVTAQNTQGVFAVQDITPEVIAKQMDAIFSDIAVAAVKIGMVSQIETIKTIAAKLTEYGAINIVVDPVMVSKSGYHLLNPAAEATLALELLPQATIVTPNIPEAEVITGQTIATLADMEAAARTIFALGPRNVLIKGGHLDGDSTDILFDGQEFVHFKSHRIETKNTHGTGCTLSSAIAANLSRGLPVTDAVAEAKEYITIAIEHSLTIGKGVGPTHHFYTLYKNAGLLDQ</sequence>
<evidence type="ECO:0000256" key="4">
    <source>
        <dbReference type="ARBA" id="ARBA00009879"/>
    </source>
</evidence>
<evidence type="ECO:0000313" key="13">
    <source>
        <dbReference type="EMBL" id="XFO63975.1"/>
    </source>
</evidence>
<reference evidence="13" key="1">
    <citation type="submission" date="2024-05" db="EMBL/GenBank/DDBJ databases">
        <title>Isolation and characterization of Sporomusa carbonis sp. nov., a carboxydotrophic hydrogenogen in the genus of Sporomusa isolated from a charcoal burning pile.</title>
        <authorList>
            <person name="Boeer T."/>
            <person name="Rosenbaum F."/>
            <person name="Eysell L."/>
            <person name="Mueller V."/>
            <person name="Daniel R."/>
            <person name="Poehlein A."/>
        </authorList>
    </citation>
    <scope>NUCLEOTIDE SEQUENCE [LARGE SCALE GENOMIC DNA]</scope>
    <source>
        <strain evidence="13">DSM 10669</strain>
    </source>
</reference>
<name>A0ABZ3IEB0_9FIRM</name>
<evidence type="ECO:0000256" key="2">
    <source>
        <dbReference type="ARBA" id="ARBA00000565"/>
    </source>
</evidence>
<dbReference type="InterPro" id="IPR029056">
    <property type="entry name" value="Ribokinase-like"/>
</dbReference>
<dbReference type="Gene3D" id="3.40.1190.20">
    <property type="match status" value="1"/>
</dbReference>
<evidence type="ECO:0000256" key="11">
    <source>
        <dbReference type="ARBA" id="ARBA00043176"/>
    </source>
</evidence>
<evidence type="ECO:0000256" key="7">
    <source>
        <dbReference type="ARBA" id="ARBA00019161"/>
    </source>
</evidence>
<dbReference type="Pfam" id="PF08543">
    <property type="entry name" value="Phos_pyr_kin"/>
    <property type="match status" value="1"/>
</dbReference>
<keyword evidence="13" id="KW-0418">Kinase</keyword>
<proteinExistence type="inferred from homology"/>
<evidence type="ECO:0000256" key="1">
    <source>
        <dbReference type="ARBA" id="ARBA00000151"/>
    </source>
</evidence>
<comment type="similarity">
    <text evidence="4">Belongs to the ThiD family.</text>
</comment>